<dbReference type="GO" id="GO:0004644">
    <property type="term" value="F:phosphoribosylglycinamide formyltransferase activity"/>
    <property type="evidence" value="ECO:0007669"/>
    <property type="project" value="UniProtKB-EC"/>
</dbReference>
<dbReference type="AlphaFoldDB" id="A0A3B0Z8E2"/>
<dbReference type="InterPro" id="IPR002376">
    <property type="entry name" value="Formyl_transf_N"/>
</dbReference>
<dbReference type="EMBL" id="UOFL01000133">
    <property type="protein sequence ID" value="VAW77664.1"/>
    <property type="molecule type" value="Genomic_DNA"/>
</dbReference>
<keyword evidence="4" id="KW-0658">Purine biosynthesis</keyword>
<gene>
    <name evidence="6" type="ORF">MNBD_GAMMA12-992</name>
</gene>
<dbReference type="PANTHER" id="PTHR43369:SF2">
    <property type="entry name" value="PHOSPHORIBOSYLGLYCINAMIDE FORMYLTRANSFERASE"/>
    <property type="match status" value="1"/>
</dbReference>
<name>A0A3B0Z8E2_9ZZZZ</name>
<dbReference type="CDD" id="cd08645">
    <property type="entry name" value="FMT_core_GART"/>
    <property type="match status" value="1"/>
</dbReference>
<dbReference type="EC" id="2.1.2.2" evidence="2"/>
<evidence type="ECO:0000259" key="5">
    <source>
        <dbReference type="Pfam" id="PF00551"/>
    </source>
</evidence>
<evidence type="ECO:0000256" key="1">
    <source>
        <dbReference type="ARBA" id="ARBA00005054"/>
    </source>
</evidence>
<sequence>MSDKKLVILISGNGSNLQAIIDSVTESYIQADIAAVISNRGDAYGLIRAQLNDIPTHTIEHTQYTKRTEFDKALQICIDQYQPDLLILAGFLRILSADFVQHYHAKILNIHPSLLPKYPGLNTHQQALDAGDTSHGTTVHFVTPELDSGPLVIQASQEITSAHRASNEPALQLASEILEQEHIIYPLAIKWFIEDRLKLSQNGAELDGELLRVPKQLQTIQSEDKPH</sequence>
<dbReference type="PANTHER" id="PTHR43369">
    <property type="entry name" value="PHOSPHORIBOSYLGLYCINAMIDE FORMYLTRANSFERASE"/>
    <property type="match status" value="1"/>
</dbReference>
<dbReference type="GO" id="GO:0006189">
    <property type="term" value="P:'de novo' IMP biosynthetic process"/>
    <property type="evidence" value="ECO:0007669"/>
    <property type="project" value="InterPro"/>
</dbReference>
<dbReference type="HAMAP" id="MF_01930">
    <property type="entry name" value="PurN"/>
    <property type="match status" value="1"/>
</dbReference>
<protein>
    <recommendedName>
        <fullName evidence="2">phosphoribosylglycinamide formyltransferase 1</fullName>
        <ecNumber evidence="2">2.1.2.2</ecNumber>
    </recommendedName>
</protein>
<dbReference type="Pfam" id="PF00551">
    <property type="entry name" value="Formyl_trans_N"/>
    <property type="match status" value="1"/>
</dbReference>
<dbReference type="SUPFAM" id="SSF53328">
    <property type="entry name" value="Formyltransferase"/>
    <property type="match status" value="1"/>
</dbReference>
<comment type="pathway">
    <text evidence="1">Purine metabolism; IMP biosynthesis via de novo pathway; N(2)-formyl-N(1)-(5-phospho-D-ribosyl)glycinamide from N(1)-(5-phospho-D-ribosyl)glycinamide (10-formyl THF route): step 1/1.</text>
</comment>
<dbReference type="InterPro" id="IPR004607">
    <property type="entry name" value="GART"/>
</dbReference>
<keyword evidence="3 6" id="KW-0808">Transferase</keyword>
<evidence type="ECO:0000256" key="2">
    <source>
        <dbReference type="ARBA" id="ARBA00012254"/>
    </source>
</evidence>
<accession>A0A3B0Z8E2</accession>
<feature type="domain" description="Formyl transferase N-terminal" evidence="5">
    <location>
        <begin position="4"/>
        <end position="189"/>
    </location>
</feature>
<organism evidence="6">
    <name type="scientific">hydrothermal vent metagenome</name>
    <dbReference type="NCBI Taxonomy" id="652676"/>
    <lineage>
        <taxon>unclassified sequences</taxon>
        <taxon>metagenomes</taxon>
        <taxon>ecological metagenomes</taxon>
    </lineage>
</organism>
<dbReference type="GO" id="GO:0005829">
    <property type="term" value="C:cytosol"/>
    <property type="evidence" value="ECO:0007669"/>
    <property type="project" value="TreeGrafter"/>
</dbReference>
<evidence type="ECO:0000313" key="6">
    <source>
        <dbReference type="EMBL" id="VAW77664.1"/>
    </source>
</evidence>
<evidence type="ECO:0000256" key="4">
    <source>
        <dbReference type="ARBA" id="ARBA00022755"/>
    </source>
</evidence>
<reference evidence="6" key="1">
    <citation type="submission" date="2018-06" db="EMBL/GenBank/DDBJ databases">
        <authorList>
            <person name="Zhirakovskaya E."/>
        </authorList>
    </citation>
    <scope>NUCLEOTIDE SEQUENCE</scope>
</reference>
<dbReference type="InterPro" id="IPR036477">
    <property type="entry name" value="Formyl_transf_N_sf"/>
</dbReference>
<proteinExistence type="inferred from homology"/>
<dbReference type="Gene3D" id="3.40.50.170">
    <property type="entry name" value="Formyl transferase, N-terminal domain"/>
    <property type="match status" value="1"/>
</dbReference>
<evidence type="ECO:0000256" key="3">
    <source>
        <dbReference type="ARBA" id="ARBA00022679"/>
    </source>
</evidence>
<dbReference type="NCBIfam" id="TIGR00639">
    <property type="entry name" value="PurN"/>
    <property type="match status" value="1"/>
</dbReference>